<protein>
    <recommendedName>
        <fullName evidence="10">Lipoprotein LppA</fullName>
    </recommendedName>
</protein>
<organism evidence="8 9">
    <name type="scientific">Mycolicibacillus koreensis</name>
    <dbReference type="NCBI Taxonomy" id="1069220"/>
    <lineage>
        <taxon>Bacteria</taxon>
        <taxon>Bacillati</taxon>
        <taxon>Actinomycetota</taxon>
        <taxon>Actinomycetes</taxon>
        <taxon>Mycobacteriales</taxon>
        <taxon>Mycobacteriaceae</taxon>
        <taxon>Mycolicibacillus</taxon>
    </lineage>
</organism>
<evidence type="ECO:0008006" key="10">
    <source>
        <dbReference type="Google" id="ProtNLM"/>
    </source>
</evidence>
<evidence type="ECO:0000313" key="8">
    <source>
        <dbReference type="EMBL" id="OSC31492.1"/>
    </source>
</evidence>
<evidence type="ECO:0000256" key="5">
    <source>
        <dbReference type="ARBA" id="ARBA00023139"/>
    </source>
</evidence>
<dbReference type="GO" id="GO:0005886">
    <property type="term" value="C:plasma membrane"/>
    <property type="evidence" value="ECO:0007669"/>
    <property type="project" value="UniProtKB-SubCell"/>
</dbReference>
<evidence type="ECO:0000256" key="3">
    <source>
        <dbReference type="ARBA" id="ARBA00022729"/>
    </source>
</evidence>
<keyword evidence="4" id="KW-0472">Membrane</keyword>
<gene>
    <name evidence="8" type="ORF">B8W67_16145</name>
</gene>
<keyword evidence="6" id="KW-0449">Lipoprotein</keyword>
<dbReference type="Gene3D" id="3.30.2030.20">
    <property type="match status" value="1"/>
</dbReference>
<dbReference type="RefSeq" id="WP_069393092.1">
    <property type="nucleotide sequence ID" value="NZ_AP022594.1"/>
</dbReference>
<evidence type="ECO:0000313" key="9">
    <source>
        <dbReference type="Proteomes" id="UP000193577"/>
    </source>
</evidence>
<feature type="region of interest" description="Disordered" evidence="7">
    <location>
        <begin position="180"/>
        <end position="201"/>
    </location>
</feature>
<comment type="caution">
    <text evidence="8">The sequence shown here is derived from an EMBL/GenBank/DDBJ whole genome shotgun (WGS) entry which is preliminary data.</text>
</comment>
<evidence type="ECO:0000256" key="1">
    <source>
        <dbReference type="ARBA" id="ARBA00004193"/>
    </source>
</evidence>
<feature type="compositionally biased region" description="Pro residues" evidence="7">
    <location>
        <begin position="180"/>
        <end position="189"/>
    </location>
</feature>
<dbReference type="InterPro" id="IPR032018">
    <property type="entry name" value="LppA/LppB/LprP"/>
</dbReference>
<proteinExistence type="predicted"/>
<evidence type="ECO:0000256" key="4">
    <source>
        <dbReference type="ARBA" id="ARBA00023136"/>
    </source>
</evidence>
<dbReference type="AlphaFoldDB" id="A0AA91SQH4"/>
<reference evidence="8 9" key="1">
    <citation type="submission" date="2017-04" db="EMBL/GenBank/DDBJ databases">
        <title>The new phylogeny of genus Mycobacterium.</title>
        <authorList>
            <person name="Tortoli E."/>
            <person name="Trovato A."/>
            <person name="Cirillo D.M."/>
        </authorList>
    </citation>
    <scope>NUCLEOTIDE SEQUENCE [LARGE SCALE GENOMIC DNA]</scope>
    <source>
        <strain evidence="8 9">KCTC 19819</strain>
    </source>
</reference>
<evidence type="ECO:0000256" key="6">
    <source>
        <dbReference type="ARBA" id="ARBA00023288"/>
    </source>
</evidence>
<dbReference type="EMBL" id="NCXO01000043">
    <property type="protein sequence ID" value="OSC31492.1"/>
    <property type="molecule type" value="Genomic_DNA"/>
</dbReference>
<keyword evidence="2" id="KW-1003">Cell membrane</keyword>
<name>A0AA91SQH4_9MYCO</name>
<keyword evidence="3" id="KW-0732">Signal</keyword>
<accession>A0AA91SQH4</accession>
<comment type="subcellular location">
    <subcellularLocation>
        <location evidence="1">Cell membrane</location>
        <topology evidence="1">Lipid-anchor</topology>
    </subcellularLocation>
</comment>
<sequence>MANVLTGGCVYHNPYESVKLSDEQKIELIDSMRANGSYEQAREKLNQTVAQMADRISAAVPGQSWHFDDDPYALRVKRGGLPCENGLTGDIAGRPLSDIILFAHTFTAEQWPQVSQILHQIAADDYGIDDESSLFSDPEKRDYRIEGNGYEFRIGQATVATLNATGDCFLFQKVLDMPPGQLPPEPPILPSDRGYPSRPPR</sequence>
<dbReference type="Proteomes" id="UP000193577">
    <property type="component" value="Unassembled WGS sequence"/>
</dbReference>
<evidence type="ECO:0000256" key="2">
    <source>
        <dbReference type="ARBA" id="ARBA00022475"/>
    </source>
</evidence>
<keyword evidence="9" id="KW-1185">Reference proteome</keyword>
<evidence type="ECO:0000256" key="7">
    <source>
        <dbReference type="SAM" id="MobiDB-lite"/>
    </source>
</evidence>
<keyword evidence="5" id="KW-0564">Palmitate</keyword>
<dbReference type="Pfam" id="PF16708">
    <property type="entry name" value="LppA"/>
    <property type="match status" value="1"/>
</dbReference>